<dbReference type="Pfam" id="PF01498">
    <property type="entry name" value="HTH_Tnp_Tc3_2"/>
    <property type="match status" value="1"/>
</dbReference>
<keyword evidence="3" id="KW-1185">Reference proteome</keyword>
<gene>
    <name evidence="2" type="ORF">SPARVUS_LOCUS3052119</name>
</gene>
<evidence type="ECO:0000313" key="2">
    <source>
        <dbReference type="EMBL" id="CAI9547779.1"/>
    </source>
</evidence>
<proteinExistence type="predicted"/>
<evidence type="ECO:0000259" key="1">
    <source>
        <dbReference type="Pfam" id="PF01498"/>
    </source>
</evidence>
<accession>A0ABN9BJG1</accession>
<protein>
    <recommendedName>
        <fullName evidence="1">Transposase Tc1-like domain-containing protein</fullName>
    </recommendedName>
</protein>
<organism evidence="2 3">
    <name type="scientific">Staurois parvus</name>
    <dbReference type="NCBI Taxonomy" id="386267"/>
    <lineage>
        <taxon>Eukaryota</taxon>
        <taxon>Metazoa</taxon>
        <taxon>Chordata</taxon>
        <taxon>Craniata</taxon>
        <taxon>Vertebrata</taxon>
        <taxon>Euteleostomi</taxon>
        <taxon>Amphibia</taxon>
        <taxon>Batrachia</taxon>
        <taxon>Anura</taxon>
        <taxon>Neobatrachia</taxon>
        <taxon>Ranoidea</taxon>
        <taxon>Ranidae</taxon>
        <taxon>Staurois</taxon>
    </lineage>
</organism>
<reference evidence="2" key="1">
    <citation type="submission" date="2023-05" db="EMBL/GenBank/DDBJ databases">
        <authorList>
            <person name="Stuckert A."/>
        </authorList>
    </citation>
    <scope>NUCLEOTIDE SEQUENCE</scope>
</reference>
<sequence length="93" mass="10591">MTERGQHMLKRILSRSRKLSEDSIAKDHQTLCGLQISTTTVRRELHEMSFHVQAAASKPCITKYSPKHRMQWCKAHTPQDAKNGTCLTALCQV</sequence>
<dbReference type="InterPro" id="IPR002492">
    <property type="entry name" value="Transposase_Tc1-like"/>
</dbReference>
<comment type="caution">
    <text evidence="2">The sequence shown here is derived from an EMBL/GenBank/DDBJ whole genome shotgun (WGS) entry which is preliminary data.</text>
</comment>
<evidence type="ECO:0000313" key="3">
    <source>
        <dbReference type="Proteomes" id="UP001162483"/>
    </source>
</evidence>
<dbReference type="Proteomes" id="UP001162483">
    <property type="component" value="Unassembled WGS sequence"/>
</dbReference>
<feature type="domain" description="Transposase Tc1-like" evidence="1">
    <location>
        <begin position="8"/>
        <end position="76"/>
    </location>
</feature>
<dbReference type="EMBL" id="CATNWA010004409">
    <property type="protein sequence ID" value="CAI9547779.1"/>
    <property type="molecule type" value="Genomic_DNA"/>
</dbReference>
<name>A0ABN9BJG1_9NEOB</name>